<evidence type="ECO:0000256" key="3">
    <source>
        <dbReference type="ARBA" id="ARBA00022528"/>
    </source>
</evidence>
<name>A0A830HV89_9CHLO</name>
<keyword evidence="9" id="KW-0676">Redox-active center</keyword>
<comment type="subcellular location">
    <subcellularLocation>
        <location evidence="1">Plastid</location>
        <location evidence="1">Chloroplast</location>
    </subcellularLocation>
</comment>
<dbReference type="PROSITE" id="PS51352">
    <property type="entry name" value="THIOREDOXIN_2"/>
    <property type="match status" value="1"/>
</dbReference>
<feature type="compositionally biased region" description="Low complexity" evidence="11">
    <location>
        <begin position="26"/>
        <end position="38"/>
    </location>
</feature>
<keyword evidence="5" id="KW-0809">Transit peptide</keyword>
<sequence>MSSVGKSLALRRSFRAPSSKGRSRVRVSSSSISASSGAAAASSAASSASSSLIEPLTGAELEIALQDRDRVMLVDFYATWCGPCVLLQQELEQVAKIMGDAVRIVKVDTDVEQDLSSALGIAGLPTLMFVFPDNSKPALRTEGLLSSAQILRILDEEMNVPVPQGPQLPQ</sequence>
<dbReference type="OrthoDB" id="2121326at2759"/>
<reference evidence="13" key="1">
    <citation type="submission" date="2020-10" db="EMBL/GenBank/DDBJ databases">
        <title>Unveiling of a novel bifunctional photoreceptor, Dualchrome1, isolated from a cosmopolitan green alga.</title>
        <authorList>
            <person name="Suzuki S."/>
            <person name="Kawachi M."/>
        </authorList>
    </citation>
    <scope>NUCLEOTIDE SEQUENCE</scope>
    <source>
        <strain evidence="13">NIES 2893</strain>
    </source>
</reference>
<evidence type="ECO:0000256" key="7">
    <source>
        <dbReference type="ARBA" id="ARBA00023002"/>
    </source>
</evidence>
<protein>
    <recommendedName>
        <fullName evidence="12">Thioredoxin domain-containing protein</fullName>
    </recommendedName>
</protein>
<dbReference type="PANTHER" id="PTHR47834:SF2">
    <property type="entry name" value="THIOREDOXIN-LIKE PROTEIN CITRX, CHLOROPLASTIC"/>
    <property type="match status" value="1"/>
</dbReference>
<gene>
    <name evidence="13" type="ORF">PPROV_000959900</name>
</gene>
<dbReference type="GO" id="GO:0015035">
    <property type="term" value="F:protein-disulfide reductase activity"/>
    <property type="evidence" value="ECO:0007669"/>
    <property type="project" value="InterPro"/>
</dbReference>
<evidence type="ECO:0000256" key="8">
    <source>
        <dbReference type="ARBA" id="ARBA00023157"/>
    </source>
</evidence>
<evidence type="ECO:0000256" key="11">
    <source>
        <dbReference type="SAM" id="MobiDB-lite"/>
    </source>
</evidence>
<keyword evidence="14" id="KW-1185">Reference proteome</keyword>
<evidence type="ECO:0000256" key="4">
    <source>
        <dbReference type="ARBA" id="ARBA00022640"/>
    </source>
</evidence>
<keyword evidence="4" id="KW-0934">Plastid</keyword>
<comment type="similarity">
    <text evidence="10">Belongs to the thioredoxin family. Plant CITRX-type subfamily.</text>
</comment>
<dbReference type="PROSITE" id="PS00194">
    <property type="entry name" value="THIOREDOXIN_1"/>
    <property type="match status" value="1"/>
</dbReference>
<dbReference type="AlphaFoldDB" id="A0A830HV89"/>
<dbReference type="Proteomes" id="UP000660262">
    <property type="component" value="Unassembled WGS sequence"/>
</dbReference>
<evidence type="ECO:0000256" key="5">
    <source>
        <dbReference type="ARBA" id="ARBA00022946"/>
    </source>
</evidence>
<evidence type="ECO:0000313" key="13">
    <source>
        <dbReference type="EMBL" id="GHP10868.1"/>
    </source>
</evidence>
<keyword evidence="2" id="KW-0813">Transport</keyword>
<dbReference type="EMBL" id="BNJQ01000031">
    <property type="protein sequence ID" value="GHP10868.1"/>
    <property type="molecule type" value="Genomic_DNA"/>
</dbReference>
<keyword evidence="8" id="KW-1015">Disulfide bond</keyword>
<dbReference type="InterPro" id="IPR017937">
    <property type="entry name" value="Thioredoxin_CS"/>
</dbReference>
<evidence type="ECO:0000256" key="9">
    <source>
        <dbReference type="ARBA" id="ARBA00023284"/>
    </source>
</evidence>
<dbReference type="InterPro" id="IPR036249">
    <property type="entry name" value="Thioredoxin-like_sf"/>
</dbReference>
<dbReference type="InterPro" id="IPR044182">
    <property type="entry name" value="CITRX"/>
</dbReference>
<evidence type="ECO:0000259" key="12">
    <source>
        <dbReference type="PROSITE" id="PS51352"/>
    </source>
</evidence>
<proteinExistence type="inferred from homology"/>
<organism evidence="13 14">
    <name type="scientific">Pycnococcus provasolii</name>
    <dbReference type="NCBI Taxonomy" id="41880"/>
    <lineage>
        <taxon>Eukaryota</taxon>
        <taxon>Viridiplantae</taxon>
        <taxon>Chlorophyta</taxon>
        <taxon>Pseudoscourfieldiophyceae</taxon>
        <taxon>Pseudoscourfieldiales</taxon>
        <taxon>Pycnococcaceae</taxon>
        <taxon>Pycnococcus</taxon>
    </lineage>
</organism>
<keyword evidence="3" id="KW-0150">Chloroplast</keyword>
<dbReference type="Pfam" id="PF00085">
    <property type="entry name" value="Thioredoxin"/>
    <property type="match status" value="1"/>
</dbReference>
<feature type="domain" description="Thioredoxin" evidence="12">
    <location>
        <begin position="34"/>
        <end position="159"/>
    </location>
</feature>
<keyword evidence="7" id="KW-0560">Oxidoreductase</keyword>
<evidence type="ECO:0000256" key="1">
    <source>
        <dbReference type="ARBA" id="ARBA00004229"/>
    </source>
</evidence>
<evidence type="ECO:0000313" key="14">
    <source>
        <dbReference type="Proteomes" id="UP000660262"/>
    </source>
</evidence>
<dbReference type="GO" id="GO:0045454">
    <property type="term" value="P:cell redox homeostasis"/>
    <property type="evidence" value="ECO:0007669"/>
    <property type="project" value="InterPro"/>
</dbReference>
<accession>A0A830HV89</accession>
<comment type="caution">
    <text evidence="13">The sequence shown here is derived from an EMBL/GenBank/DDBJ whole genome shotgun (WGS) entry which is preliminary data.</text>
</comment>
<dbReference type="CDD" id="cd02947">
    <property type="entry name" value="TRX_family"/>
    <property type="match status" value="1"/>
</dbReference>
<dbReference type="SUPFAM" id="SSF52833">
    <property type="entry name" value="Thioredoxin-like"/>
    <property type="match status" value="1"/>
</dbReference>
<dbReference type="PANTHER" id="PTHR47834">
    <property type="entry name" value="THIOREDOXIN-LIKE PROTEIN CITRX, CHLOROPLASTIC"/>
    <property type="match status" value="1"/>
</dbReference>
<evidence type="ECO:0000256" key="10">
    <source>
        <dbReference type="ARBA" id="ARBA00024039"/>
    </source>
</evidence>
<feature type="region of interest" description="Disordered" evidence="11">
    <location>
        <begin position="1"/>
        <end position="38"/>
    </location>
</feature>
<dbReference type="Gene3D" id="3.40.30.10">
    <property type="entry name" value="Glutaredoxin"/>
    <property type="match status" value="1"/>
</dbReference>
<dbReference type="GO" id="GO:0009507">
    <property type="term" value="C:chloroplast"/>
    <property type="evidence" value="ECO:0007669"/>
    <property type="project" value="UniProtKB-SubCell"/>
</dbReference>
<dbReference type="InterPro" id="IPR013766">
    <property type="entry name" value="Thioredoxin_domain"/>
</dbReference>
<keyword evidence="6" id="KW-0249">Electron transport</keyword>
<evidence type="ECO:0000256" key="6">
    <source>
        <dbReference type="ARBA" id="ARBA00022982"/>
    </source>
</evidence>
<evidence type="ECO:0000256" key="2">
    <source>
        <dbReference type="ARBA" id="ARBA00022448"/>
    </source>
</evidence>